<evidence type="ECO:0000313" key="1">
    <source>
        <dbReference type="EMBL" id="KAG2564510.1"/>
    </source>
</evidence>
<dbReference type="EMBL" id="CM029050">
    <property type="protein sequence ID" value="KAG2564510.1"/>
    <property type="molecule type" value="Genomic_DNA"/>
</dbReference>
<reference evidence="1" key="1">
    <citation type="submission" date="2020-05" db="EMBL/GenBank/DDBJ databases">
        <title>WGS assembly of Panicum virgatum.</title>
        <authorList>
            <person name="Lovell J.T."/>
            <person name="Jenkins J."/>
            <person name="Shu S."/>
            <person name="Juenger T.E."/>
            <person name="Schmutz J."/>
        </authorList>
    </citation>
    <scope>NUCLEOTIDE SEQUENCE</scope>
    <source>
        <strain evidence="1">AP13</strain>
    </source>
</reference>
<dbReference type="InterPro" id="IPR038765">
    <property type="entry name" value="Papain-like_cys_pep_sf"/>
</dbReference>
<sequence length="288" mass="33426">MEKAKLAYKFKLGQPLIESKELPRLPLHMRDLHQYYKLDSSTAGNSGFEVVIKADSVFHHLDEMLHHVEYEDLFQLYQRRDMGTQLMMLWSLRTAELCKTAKIKDFAFLDPCLVNELNITGKGYADVNDLFKRVKYLIAGFLEKGQTEILLTYNCSFHFVFVTIDFDFTRIEVWDSKQRSLDYVNDLVNLLNRVKAELDKEKKSHTPFVVASSSMQCLDQPEGSNECGLYAMWAMLRHIGIKMEEGNQDRKTHGHNKLTEQEIRGFQEEIANFILEHVVSVEGKYSIA</sequence>
<proteinExistence type="predicted"/>
<gene>
    <name evidence="1" type="ORF">PVAP13_7NG126370</name>
</gene>
<evidence type="ECO:0000313" key="2">
    <source>
        <dbReference type="Proteomes" id="UP000823388"/>
    </source>
</evidence>
<organism evidence="1 2">
    <name type="scientific">Panicum virgatum</name>
    <name type="common">Blackwell switchgrass</name>
    <dbReference type="NCBI Taxonomy" id="38727"/>
    <lineage>
        <taxon>Eukaryota</taxon>
        <taxon>Viridiplantae</taxon>
        <taxon>Streptophyta</taxon>
        <taxon>Embryophyta</taxon>
        <taxon>Tracheophyta</taxon>
        <taxon>Spermatophyta</taxon>
        <taxon>Magnoliopsida</taxon>
        <taxon>Liliopsida</taxon>
        <taxon>Poales</taxon>
        <taxon>Poaceae</taxon>
        <taxon>PACMAD clade</taxon>
        <taxon>Panicoideae</taxon>
        <taxon>Panicodae</taxon>
        <taxon>Paniceae</taxon>
        <taxon>Panicinae</taxon>
        <taxon>Panicum</taxon>
        <taxon>Panicum sect. Hiantes</taxon>
    </lineage>
</organism>
<dbReference type="Gene3D" id="3.40.395.10">
    <property type="entry name" value="Adenoviral Proteinase, Chain A"/>
    <property type="match status" value="1"/>
</dbReference>
<name>A0A8T0PS49_PANVG</name>
<dbReference type="SUPFAM" id="SSF54001">
    <property type="entry name" value="Cysteine proteinases"/>
    <property type="match status" value="1"/>
</dbReference>
<dbReference type="AlphaFoldDB" id="A0A8T0PS49"/>
<protein>
    <recommendedName>
        <fullName evidence="3">Ubiquitin-like protease family profile domain-containing protein</fullName>
    </recommendedName>
</protein>
<comment type="caution">
    <text evidence="1">The sequence shown here is derived from an EMBL/GenBank/DDBJ whole genome shotgun (WGS) entry which is preliminary data.</text>
</comment>
<dbReference type="Proteomes" id="UP000823388">
    <property type="component" value="Chromosome 7N"/>
</dbReference>
<keyword evidence="2" id="KW-1185">Reference proteome</keyword>
<evidence type="ECO:0008006" key="3">
    <source>
        <dbReference type="Google" id="ProtNLM"/>
    </source>
</evidence>
<accession>A0A8T0PS49</accession>